<dbReference type="InterPro" id="IPR028002">
    <property type="entry name" value="Myb_DNA-bind_5"/>
</dbReference>
<dbReference type="PANTHER" id="PTHR21411:SF0">
    <property type="entry name" value="REGULATORY PROTEIN ZESTE"/>
    <property type="match status" value="1"/>
</dbReference>
<evidence type="ECO:0000256" key="4">
    <source>
        <dbReference type="ARBA" id="ARBA00023163"/>
    </source>
</evidence>
<keyword evidence="8" id="KW-0238">DNA-binding</keyword>
<evidence type="ECO:0000256" key="5">
    <source>
        <dbReference type="ARBA" id="ARBA00025466"/>
    </source>
</evidence>
<gene>
    <name evidence="8" type="ORF">FWK35_00033890</name>
</gene>
<name>A0A6G0WKP7_APHCR</name>
<keyword evidence="4" id="KW-0804">Transcription</keyword>
<dbReference type="EMBL" id="VUJU01008637">
    <property type="protein sequence ID" value="KAF0727822.1"/>
    <property type="molecule type" value="Genomic_DNA"/>
</dbReference>
<proteinExistence type="predicted"/>
<feature type="region of interest" description="Disordered" evidence="6">
    <location>
        <begin position="88"/>
        <end position="110"/>
    </location>
</feature>
<evidence type="ECO:0000313" key="9">
    <source>
        <dbReference type="Proteomes" id="UP000478052"/>
    </source>
</evidence>
<dbReference type="OrthoDB" id="6624012at2759"/>
<dbReference type="GO" id="GO:0003677">
    <property type="term" value="F:DNA binding"/>
    <property type="evidence" value="ECO:0007669"/>
    <property type="project" value="UniProtKB-KW"/>
</dbReference>
<organism evidence="8 9">
    <name type="scientific">Aphis craccivora</name>
    <name type="common">Cowpea aphid</name>
    <dbReference type="NCBI Taxonomy" id="307492"/>
    <lineage>
        <taxon>Eukaryota</taxon>
        <taxon>Metazoa</taxon>
        <taxon>Ecdysozoa</taxon>
        <taxon>Arthropoda</taxon>
        <taxon>Hexapoda</taxon>
        <taxon>Insecta</taxon>
        <taxon>Pterygota</taxon>
        <taxon>Neoptera</taxon>
        <taxon>Paraneoptera</taxon>
        <taxon>Hemiptera</taxon>
        <taxon>Sternorrhyncha</taxon>
        <taxon>Aphidomorpha</taxon>
        <taxon>Aphidoidea</taxon>
        <taxon>Aphididae</taxon>
        <taxon>Aphidini</taxon>
        <taxon>Aphis</taxon>
        <taxon>Aphis</taxon>
    </lineage>
</organism>
<reference evidence="8 9" key="1">
    <citation type="submission" date="2019-08" db="EMBL/GenBank/DDBJ databases">
        <title>Whole genome of Aphis craccivora.</title>
        <authorList>
            <person name="Voronova N.V."/>
            <person name="Shulinski R.S."/>
            <person name="Bandarenka Y.V."/>
            <person name="Zhorov D.G."/>
            <person name="Warner D."/>
        </authorList>
    </citation>
    <scope>NUCLEOTIDE SEQUENCE [LARGE SCALE GENOMIC DNA]</scope>
    <source>
        <strain evidence="8">180601</strain>
        <tissue evidence="8">Whole Body</tissue>
    </source>
</reference>
<dbReference type="Proteomes" id="UP000478052">
    <property type="component" value="Unassembled WGS sequence"/>
</dbReference>
<comment type="subunit">
    <text evidence="1">Self-associates forming complexes of several hundred monomers.</text>
</comment>
<dbReference type="PANTHER" id="PTHR21411">
    <property type="entry name" value="APONTIC"/>
    <property type="match status" value="1"/>
</dbReference>
<comment type="function">
    <text evidence="5">Involved in transvection phenomena (= synapsis-dependent gene expression), where the synaptic pairing of chromosomes carrying genes with which zeste interacts influences the expression of these genes. Zeste binds to DNA and stimulates transcription from a nearby promoter.</text>
</comment>
<sequence>MTSNSEKNKRVRAPNISEEEKSIILHCISKEKDIIECKKTDKFSNRDKNIAWERIAVNFNTHLGANKRDSKCLRRFWEVEKAKSKKGFARERKERMETGGGPEKESFDDSTPEINEIIARPQIVELVNIYDSDGIAFEQSMKLTEEIISISVFVDIRCLTLFQNLQQLLH</sequence>
<dbReference type="AlphaFoldDB" id="A0A6G0WKP7"/>
<dbReference type="Pfam" id="PF13873">
    <property type="entry name" value="Myb_DNA-bind_5"/>
    <property type="match status" value="1"/>
</dbReference>
<evidence type="ECO:0000256" key="2">
    <source>
        <dbReference type="ARBA" id="ARBA00016807"/>
    </source>
</evidence>
<accession>A0A6G0WKP7</accession>
<keyword evidence="3" id="KW-0805">Transcription regulation</keyword>
<evidence type="ECO:0000256" key="3">
    <source>
        <dbReference type="ARBA" id="ARBA00023015"/>
    </source>
</evidence>
<feature type="compositionally biased region" description="Basic and acidic residues" evidence="6">
    <location>
        <begin position="88"/>
        <end position="107"/>
    </location>
</feature>
<evidence type="ECO:0000256" key="6">
    <source>
        <dbReference type="SAM" id="MobiDB-lite"/>
    </source>
</evidence>
<evidence type="ECO:0000259" key="7">
    <source>
        <dbReference type="Pfam" id="PF13873"/>
    </source>
</evidence>
<keyword evidence="9" id="KW-1185">Reference proteome</keyword>
<comment type="caution">
    <text evidence="8">The sequence shown here is derived from an EMBL/GenBank/DDBJ whole genome shotgun (WGS) entry which is preliminary data.</text>
</comment>
<evidence type="ECO:0000313" key="8">
    <source>
        <dbReference type="EMBL" id="KAF0727822.1"/>
    </source>
</evidence>
<feature type="domain" description="Myb/SANT-like DNA-binding" evidence="7">
    <location>
        <begin position="12"/>
        <end position="86"/>
    </location>
</feature>
<evidence type="ECO:0000256" key="1">
    <source>
        <dbReference type="ARBA" id="ARBA00011764"/>
    </source>
</evidence>
<protein>
    <recommendedName>
        <fullName evidence="2">Regulatory protein zeste</fullName>
    </recommendedName>
</protein>